<feature type="region of interest" description="Disordered" evidence="1">
    <location>
        <begin position="1"/>
        <end position="113"/>
    </location>
</feature>
<feature type="compositionally biased region" description="Basic and acidic residues" evidence="1">
    <location>
        <begin position="1"/>
        <end position="11"/>
    </location>
</feature>
<sequence>MGSPDADRKYPGDTLESVPTDPEVMDATMTAVRRKDAEEERVSKTHAGRATGRRIFSQSRRRGSDRKQEDQTGIETWKKTRTEEVPSKSGAQREEGDWEERRSEQTSHALVRA</sequence>
<dbReference type="AlphaFoldDB" id="A0AAV7WTI5"/>
<organism evidence="2 3">
    <name type="scientific">Pleurodeles waltl</name>
    <name type="common">Iberian ribbed newt</name>
    <dbReference type="NCBI Taxonomy" id="8319"/>
    <lineage>
        <taxon>Eukaryota</taxon>
        <taxon>Metazoa</taxon>
        <taxon>Chordata</taxon>
        <taxon>Craniata</taxon>
        <taxon>Vertebrata</taxon>
        <taxon>Euteleostomi</taxon>
        <taxon>Amphibia</taxon>
        <taxon>Batrachia</taxon>
        <taxon>Caudata</taxon>
        <taxon>Salamandroidea</taxon>
        <taxon>Salamandridae</taxon>
        <taxon>Pleurodelinae</taxon>
        <taxon>Pleurodeles</taxon>
    </lineage>
</organism>
<proteinExistence type="predicted"/>
<comment type="caution">
    <text evidence="2">The sequence shown here is derived from an EMBL/GenBank/DDBJ whole genome shotgun (WGS) entry which is preliminary data.</text>
</comment>
<evidence type="ECO:0000313" key="2">
    <source>
        <dbReference type="EMBL" id="KAJ1216001.1"/>
    </source>
</evidence>
<feature type="compositionally biased region" description="Basic and acidic residues" evidence="1">
    <location>
        <begin position="33"/>
        <end position="43"/>
    </location>
</feature>
<feature type="compositionally biased region" description="Basic and acidic residues" evidence="1">
    <location>
        <begin position="65"/>
        <end position="105"/>
    </location>
</feature>
<evidence type="ECO:0000256" key="1">
    <source>
        <dbReference type="SAM" id="MobiDB-lite"/>
    </source>
</evidence>
<name>A0AAV7WTI5_PLEWA</name>
<evidence type="ECO:0000313" key="3">
    <source>
        <dbReference type="Proteomes" id="UP001066276"/>
    </source>
</evidence>
<dbReference type="Proteomes" id="UP001066276">
    <property type="component" value="Chromosome 1_1"/>
</dbReference>
<gene>
    <name evidence="2" type="ORF">NDU88_003607</name>
</gene>
<protein>
    <submittedName>
        <fullName evidence="2">Uncharacterized protein</fullName>
    </submittedName>
</protein>
<reference evidence="2" key="1">
    <citation type="journal article" date="2022" name="bioRxiv">
        <title>Sequencing and chromosome-scale assembly of the giantPleurodeles waltlgenome.</title>
        <authorList>
            <person name="Brown T."/>
            <person name="Elewa A."/>
            <person name="Iarovenko S."/>
            <person name="Subramanian E."/>
            <person name="Araus A.J."/>
            <person name="Petzold A."/>
            <person name="Susuki M."/>
            <person name="Suzuki K.-i.T."/>
            <person name="Hayashi T."/>
            <person name="Toyoda A."/>
            <person name="Oliveira C."/>
            <person name="Osipova E."/>
            <person name="Leigh N.D."/>
            <person name="Simon A."/>
            <person name="Yun M.H."/>
        </authorList>
    </citation>
    <scope>NUCLEOTIDE SEQUENCE</scope>
    <source>
        <strain evidence="2">20211129_DDA</strain>
        <tissue evidence="2">Liver</tissue>
    </source>
</reference>
<accession>A0AAV7WTI5</accession>
<keyword evidence="3" id="KW-1185">Reference proteome</keyword>
<dbReference type="EMBL" id="JANPWB010000001">
    <property type="protein sequence ID" value="KAJ1216001.1"/>
    <property type="molecule type" value="Genomic_DNA"/>
</dbReference>